<proteinExistence type="predicted"/>
<protein>
    <submittedName>
        <fullName evidence="2">Conjugal transfer protein TraH</fullName>
    </submittedName>
</protein>
<gene>
    <name evidence="2" type="ORF">ABN253_17465</name>
</gene>
<dbReference type="Pfam" id="PF06122">
    <property type="entry name" value="TraH"/>
    <property type="match status" value="1"/>
</dbReference>
<name>A0ABV1LDZ1_9GAMM</name>
<feature type="signal peptide" evidence="1">
    <location>
        <begin position="1"/>
        <end position="23"/>
    </location>
</feature>
<evidence type="ECO:0000313" key="2">
    <source>
        <dbReference type="EMBL" id="MEQ5349957.1"/>
    </source>
</evidence>
<dbReference type="Proteomes" id="UP001436462">
    <property type="component" value="Unassembled WGS sequence"/>
</dbReference>
<keyword evidence="1" id="KW-0732">Signal</keyword>
<feature type="chain" id="PRO_5045767513" evidence="1">
    <location>
        <begin position="24"/>
        <end position="453"/>
    </location>
</feature>
<accession>A0ABV1LDZ1</accession>
<dbReference type="EMBL" id="JBEEWF010000015">
    <property type="protein sequence ID" value="MEQ5349957.1"/>
    <property type="molecule type" value="Genomic_DNA"/>
</dbReference>
<dbReference type="RefSeq" id="WP_349420280.1">
    <property type="nucleotide sequence ID" value="NZ_JBEEWF010000015.1"/>
</dbReference>
<organism evidence="2 3">
    <name type="scientific">Proteus genomosp. 6</name>
    <dbReference type="NCBI Taxonomy" id="1311820"/>
    <lineage>
        <taxon>Bacteria</taxon>
        <taxon>Pseudomonadati</taxon>
        <taxon>Pseudomonadota</taxon>
        <taxon>Gammaproteobacteria</taxon>
        <taxon>Enterobacterales</taxon>
        <taxon>Morganellaceae</taxon>
        <taxon>Proteus</taxon>
    </lineage>
</organism>
<keyword evidence="3" id="KW-1185">Reference proteome</keyword>
<comment type="caution">
    <text evidence="2">The sequence shown here is derived from an EMBL/GenBank/DDBJ whole genome shotgun (WGS) entry which is preliminary data.</text>
</comment>
<evidence type="ECO:0000313" key="3">
    <source>
        <dbReference type="Proteomes" id="UP001436462"/>
    </source>
</evidence>
<reference evidence="2 3" key="1">
    <citation type="submission" date="2024-04" db="EMBL/GenBank/DDBJ databases">
        <title>Role of Flies in the Dissemination of Carbapenem-Resistant Enterobacteriaceae (CRE): An Epidemiological and Genomic Study in China.</title>
        <authorList>
            <person name="Kaichao C."/>
            <person name="Zhang R."/>
            <person name="Chen S."/>
        </authorList>
    </citation>
    <scope>NUCLEOTIDE SEQUENCE [LARGE SCALE GENOMIC DNA]</scope>
    <source>
        <strain evidence="3">fly-1011</strain>
    </source>
</reference>
<evidence type="ECO:0000256" key="1">
    <source>
        <dbReference type="SAM" id="SignalP"/>
    </source>
</evidence>
<sequence>MKIIKKTKVALLCLCSLSFSVHADVNSDLNDFFNKLGGGSNVTQGGAWQGQSAGYLTGGSLFVRVPVRNIQLISVTLPDVKAGCGGIDAYLGAFSYINSDQIKAMAKQILSNAVGYAFDLALETTMPQVKSVKDYLQRLAQDMNNLNVSTCQAAQGIVGGLAPKSQATSEFVCQSIAQNHSVFADWAAARQGCGAGGETDKVFNKANAEEKKRIPRNKNLTWAAFSKISQFISNDRELKEMMQSVVGTVIYDNKGNLTIIPAMGASDSLVNALLYGGETEIYRCNDESQCLAPKKAKLTVTASKAMVEQVRTTLVGIYDKVKKDTPLTDKEKTFINSTRVPIQRFIVDSAMLNMDASFITNQSEYIALDITLAYIDGLIDTVEMAAAGSLNTEEENKQFQDNLASVRVKLGQRLNKIQIKQNSFLEADRQLSTLRKQLSNSVSSQMMQNYTWE</sequence>
<dbReference type="InterPro" id="IPR010927">
    <property type="entry name" value="T4SS_TraH"/>
</dbReference>